<dbReference type="EMBL" id="CAJPIZ010001838">
    <property type="protein sequence ID" value="CAG2104145.1"/>
    <property type="molecule type" value="Genomic_DNA"/>
</dbReference>
<accession>A0A7R9KI67</accession>
<dbReference type="EMBL" id="OC856413">
    <property type="protein sequence ID" value="CAD7623715.1"/>
    <property type="molecule type" value="Genomic_DNA"/>
</dbReference>
<protein>
    <submittedName>
        <fullName evidence="1">Uncharacterized protein</fullName>
    </submittedName>
</protein>
<evidence type="ECO:0000313" key="1">
    <source>
        <dbReference type="EMBL" id="CAD7623715.1"/>
    </source>
</evidence>
<name>A0A7R9KI67_9ACAR</name>
<dbReference type="Proteomes" id="UP000759131">
    <property type="component" value="Unassembled WGS sequence"/>
</dbReference>
<sequence>MYVLTKRFFTCKTMSDECFEGTLDWNQFLRSVDQLSAISAKVDDNWIRREVSSATHRLSPPFCASREKY</sequence>
<organism evidence="1">
    <name type="scientific">Medioppia subpectinata</name>
    <dbReference type="NCBI Taxonomy" id="1979941"/>
    <lineage>
        <taxon>Eukaryota</taxon>
        <taxon>Metazoa</taxon>
        <taxon>Ecdysozoa</taxon>
        <taxon>Arthropoda</taxon>
        <taxon>Chelicerata</taxon>
        <taxon>Arachnida</taxon>
        <taxon>Acari</taxon>
        <taxon>Acariformes</taxon>
        <taxon>Sarcoptiformes</taxon>
        <taxon>Oribatida</taxon>
        <taxon>Brachypylina</taxon>
        <taxon>Oppioidea</taxon>
        <taxon>Oppiidae</taxon>
        <taxon>Medioppia</taxon>
    </lineage>
</organism>
<gene>
    <name evidence="1" type="ORF">OSB1V03_LOCUS4166</name>
</gene>
<keyword evidence="2" id="KW-1185">Reference proteome</keyword>
<reference evidence="1" key="1">
    <citation type="submission" date="2020-11" db="EMBL/GenBank/DDBJ databases">
        <authorList>
            <person name="Tran Van P."/>
        </authorList>
    </citation>
    <scope>NUCLEOTIDE SEQUENCE</scope>
</reference>
<dbReference type="AlphaFoldDB" id="A0A7R9KI67"/>
<evidence type="ECO:0000313" key="2">
    <source>
        <dbReference type="Proteomes" id="UP000759131"/>
    </source>
</evidence>
<proteinExistence type="predicted"/>